<dbReference type="Pfam" id="PF03235">
    <property type="entry name" value="GmrSD_N"/>
    <property type="match status" value="1"/>
</dbReference>
<evidence type="ECO:0000313" key="2">
    <source>
        <dbReference type="EMBL" id="GAI21793.1"/>
    </source>
</evidence>
<dbReference type="InterPro" id="IPR004919">
    <property type="entry name" value="GmrSD_N"/>
</dbReference>
<evidence type="ECO:0000259" key="1">
    <source>
        <dbReference type="Pfam" id="PF03235"/>
    </source>
</evidence>
<comment type="caution">
    <text evidence="2">The sequence shown here is derived from an EMBL/GenBank/DDBJ whole genome shotgun (WGS) entry which is preliminary data.</text>
</comment>
<feature type="domain" description="GmrSD restriction endonucleases N-terminal" evidence="1">
    <location>
        <begin position="11"/>
        <end position="113"/>
    </location>
</feature>
<protein>
    <recommendedName>
        <fullName evidence="1">GmrSD restriction endonucleases N-terminal domain-containing protein</fullName>
    </recommendedName>
</protein>
<reference evidence="2" key="1">
    <citation type="journal article" date="2014" name="Front. Microbiol.">
        <title>High frequency of phylogenetically diverse reductive dehalogenase-homologous genes in deep subseafloor sedimentary metagenomes.</title>
        <authorList>
            <person name="Kawai M."/>
            <person name="Futagami T."/>
            <person name="Toyoda A."/>
            <person name="Takaki Y."/>
            <person name="Nishi S."/>
            <person name="Hori S."/>
            <person name="Arai W."/>
            <person name="Tsubouchi T."/>
            <person name="Morono Y."/>
            <person name="Uchiyama I."/>
            <person name="Ito T."/>
            <person name="Fujiyama A."/>
            <person name="Inagaki F."/>
            <person name="Takami H."/>
        </authorList>
    </citation>
    <scope>NUCLEOTIDE SEQUENCE</scope>
    <source>
        <strain evidence="2">Expedition CK06-06</strain>
    </source>
</reference>
<name>X1LRR2_9ZZZZ</name>
<dbReference type="AlphaFoldDB" id="X1LRR2"/>
<dbReference type="PANTHER" id="PTHR37292">
    <property type="entry name" value="VNG6097C"/>
    <property type="match status" value="1"/>
</dbReference>
<proteinExistence type="predicted"/>
<accession>X1LRR2</accession>
<dbReference type="PANTHER" id="PTHR37292:SF2">
    <property type="entry name" value="DUF262 DOMAIN-CONTAINING PROTEIN"/>
    <property type="match status" value="1"/>
</dbReference>
<gene>
    <name evidence="2" type="ORF">S06H3_27544</name>
</gene>
<organism evidence="2">
    <name type="scientific">marine sediment metagenome</name>
    <dbReference type="NCBI Taxonomy" id="412755"/>
    <lineage>
        <taxon>unclassified sequences</taxon>
        <taxon>metagenomes</taxon>
        <taxon>ecological metagenomes</taxon>
    </lineage>
</organism>
<sequence length="120" mass="14188">MSFQTPITIAKAIESIQSNDYILPAIQREFVWSDGQIERLFDSLMRGYPIGTFLFWKIKPDKLTDFQFYRFMDKFHQRDYRRNEPIKLSGQRPRTTVLDGQQRLTALNIGLNGYYASKMP</sequence>
<feature type="non-terminal residue" evidence="2">
    <location>
        <position position="120"/>
    </location>
</feature>
<dbReference type="EMBL" id="BARV01015989">
    <property type="protein sequence ID" value="GAI21793.1"/>
    <property type="molecule type" value="Genomic_DNA"/>
</dbReference>